<feature type="transmembrane region" description="Helical" evidence="9">
    <location>
        <begin position="222"/>
        <end position="239"/>
    </location>
</feature>
<dbReference type="PANTHER" id="PTHR33451:SF3">
    <property type="entry name" value="MALATE-2H(+)_NA(+)-LACTATE ANTIPORTER"/>
    <property type="match status" value="1"/>
</dbReference>
<protein>
    <submittedName>
        <fullName evidence="11">NhaC family Na+:H+ antiporter</fullName>
    </submittedName>
</protein>
<evidence type="ECO:0000256" key="1">
    <source>
        <dbReference type="ARBA" id="ARBA00004651"/>
    </source>
</evidence>
<comment type="subcellular location">
    <subcellularLocation>
        <location evidence="1">Cell membrane</location>
        <topology evidence="1">Multi-pass membrane protein</topology>
    </subcellularLocation>
</comment>
<evidence type="ECO:0000256" key="5">
    <source>
        <dbReference type="ARBA" id="ARBA00022692"/>
    </source>
</evidence>
<dbReference type="GO" id="GO:0015297">
    <property type="term" value="F:antiporter activity"/>
    <property type="evidence" value="ECO:0007669"/>
    <property type="project" value="UniProtKB-KW"/>
</dbReference>
<evidence type="ECO:0000256" key="9">
    <source>
        <dbReference type="SAM" id="Phobius"/>
    </source>
</evidence>
<comment type="similarity">
    <text evidence="8">Belongs to the NhaC Na(+)/H(+) (TC 2.A.35) antiporter family.</text>
</comment>
<gene>
    <name evidence="11" type="ORF">EV211_10325</name>
</gene>
<evidence type="ECO:0000256" key="3">
    <source>
        <dbReference type="ARBA" id="ARBA00022449"/>
    </source>
</evidence>
<dbReference type="PANTHER" id="PTHR33451">
    <property type="entry name" value="MALATE-2H(+)/NA(+)-LACTATE ANTIPORTER"/>
    <property type="match status" value="1"/>
</dbReference>
<dbReference type="RefSeq" id="WP_133527598.1">
    <property type="nucleotide sequence ID" value="NZ_SNXO01000003.1"/>
</dbReference>
<comment type="caution">
    <text evidence="11">The sequence shown here is derived from an EMBL/GenBank/DDBJ whole genome shotgun (WGS) entry which is preliminary data.</text>
</comment>
<proteinExistence type="inferred from homology"/>
<dbReference type="Pfam" id="PF03553">
    <property type="entry name" value="Na_H_antiporter"/>
    <property type="match status" value="1"/>
</dbReference>
<dbReference type="InterPro" id="IPR052180">
    <property type="entry name" value="NhaC_Na-H+_Antiporter"/>
</dbReference>
<evidence type="ECO:0000313" key="11">
    <source>
        <dbReference type="EMBL" id="TDP59604.1"/>
    </source>
</evidence>
<keyword evidence="7 9" id="KW-0472">Membrane</keyword>
<dbReference type="AlphaFoldDB" id="A0A4R6QAD7"/>
<dbReference type="Proteomes" id="UP000295500">
    <property type="component" value="Unassembled WGS sequence"/>
</dbReference>
<reference evidence="11 12" key="1">
    <citation type="submission" date="2019-03" db="EMBL/GenBank/DDBJ databases">
        <title>Genomic Encyclopedia of Type Strains, Phase IV (KMG-IV): sequencing the most valuable type-strain genomes for metagenomic binning, comparative biology and taxonomic classification.</title>
        <authorList>
            <person name="Goeker M."/>
        </authorList>
    </citation>
    <scope>NUCLEOTIDE SEQUENCE [LARGE SCALE GENOMIC DNA]</scope>
    <source>
        <strain evidence="11 12">DSM 28287</strain>
    </source>
</reference>
<feature type="transmembrane region" description="Helical" evidence="9">
    <location>
        <begin position="56"/>
        <end position="77"/>
    </location>
</feature>
<accession>A0A4R6QAD7</accession>
<feature type="domain" description="Na+/H+ antiporter NhaC-like C-terminal" evidence="10">
    <location>
        <begin position="190"/>
        <end position="424"/>
    </location>
</feature>
<feature type="transmembrane region" description="Helical" evidence="9">
    <location>
        <begin position="97"/>
        <end position="128"/>
    </location>
</feature>
<feature type="transmembrane region" description="Helical" evidence="9">
    <location>
        <begin position="402"/>
        <end position="428"/>
    </location>
</feature>
<evidence type="ECO:0000256" key="2">
    <source>
        <dbReference type="ARBA" id="ARBA00022448"/>
    </source>
</evidence>
<dbReference type="OrthoDB" id="9762978at2"/>
<evidence type="ECO:0000256" key="7">
    <source>
        <dbReference type="ARBA" id="ARBA00023136"/>
    </source>
</evidence>
<feature type="transmembrane region" description="Helical" evidence="9">
    <location>
        <begin position="332"/>
        <end position="354"/>
    </location>
</feature>
<evidence type="ECO:0000256" key="8">
    <source>
        <dbReference type="ARBA" id="ARBA00038435"/>
    </source>
</evidence>
<feature type="transmembrane region" description="Helical" evidence="9">
    <location>
        <begin position="291"/>
        <end position="311"/>
    </location>
</feature>
<keyword evidence="12" id="KW-1185">Reference proteome</keyword>
<feature type="transmembrane region" description="Helical" evidence="9">
    <location>
        <begin position="180"/>
        <end position="202"/>
    </location>
</feature>
<feature type="transmembrane region" description="Helical" evidence="9">
    <location>
        <begin position="251"/>
        <end position="271"/>
    </location>
</feature>
<keyword evidence="4" id="KW-1003">Cell membrane</keyword>
<keyword evidence="6 9" id="KW-1133">Transmembrane helix</keyword>
<keyword evidence="3" id="KW-0050">Antiport</keyword>
<keyword evidence="5 9" id="KW-0812">Transmembrane</keyword>
<dbReference type="GO" id="GO:0005886">
    <property type="term" value="C:plasma membrane"/>
    <property type="evidence" value="ECO:0007669"/>
    <property type="project" value="UniProtKB-SubCell"/>
</dbReference>
<evidence type="ECO:0000259" key="10">
    <source>
        <dbReference type="Pfam" id="PF03553"/>
    </source>
</evidence>
<evidence type="ECO:0000256" key="4">
    <source>
        <dbReference type="ARBA" id="ARBA00022475"/>
    </source>
</evidence>
<organism evidence="11 12">
    <name type="scientific">Aminicella lysinilytica</name>
    <dbReference type="NCBI Taxonomy" id="433323"/>
    <lineage>
        <taxon>Bacteria</taxon>
        <taxon>Bacillati</taxon>
        <taxon>Bacillota</taxon>
        <taxon>Clostridia</taxon>
        <taxon>Peptostreptococcales</taxon>
        <taxon>Anaerovoracaceae</taxon>
        <taxon>Aminicella</taxon>
    </lineage>
</organism>
<evidence type="ECO:0000256" key="6">
    <source>
        <dbReference type="ARBA" id="ARBA00022989"/>
    </source>
</evidence>
<dbReference type="InterPro" id="IPR018461">
    <property type="entry name" value="Na/H_Antiport_NhaC-like_C"/>
</dbReference>
<name>A0A4R6QAD7_9FIRM</name>
<keyword evidence="2" id="KW-0813">Transport</keyword>
<evidence type="ECO:0000313" key="12">
    <source>
        <dbReference type="Proteomes" id="UP000295500"/>
    </source>
</evidence>
<sequence>MSLIISFAIFIGAVIACIVTGYTLVLALAAGLVTFFICALVQGHRAADVVIMCRKGLSNGLIVVEILLIIGLLTGVWRSSGTIAYFVYYGIRFIRPGIFLIIAFLLTSILSYAIGTSFGVAATVGVIFMTLARTGGVNELITAGVIMSGVYIGDRGSPAASSAILVAAVTRTDHMKNVRIMAKFAAVPFVLILVIYACMSFANPIHQVDESFLTKLSGQFVISPWCLVPAIFMLVLPFFKVRVSYSMIASIVSGMLVSVFVEGTTLKSLFYTMIMGYHSDTSFGSVFNGGGLYSMVEVVLIVGISSVYSGIFEDTKMLEDFQSKIDIMVEKVGRFPSMVIVGLVLIGIFCNQTLATIMGNDLMARPYEKSGASNYELASDIQNSIIILSAVVPWSIACSVPLSFMGVGIGALPYAFYLYLLPIIYGLTKLTKWKFYDRTQ</sequence>
<dbReference type="EMBL" id="SNXO01000003">
    <property type="protein sequence ID" value="TDP59604.1"/>
    <property type="molecule type" value="Genomic_DNA"/>
</dbReference>